<proteinExistence type="predicted"/>
<dbReference type="PROSITE" id="PS51257">
    <property type="entry name" value="PROKAR_LIPOPROTEIN"/>
    <property type="match status" value="1"/>
</dbReference>
<accession>A0A161Q903</accession>
<evidence type="ECO:0000313" key="1">
    <source>
        <dbReference type="EMBL" id="KYO57839.1"/>
    </source>
</evidence>
<dbReference type="EMBL" id="LPZR01000002">
    <property type="protein sequence ID" value="KYO57839.1"/>
    <property type="molecule type" value="Genomic_DNA"/>
</dbReference>
<name>A0A161Q903_9PROT</name>
<dbReference type="AlphaFoldDB" id="A0A161Q903"/>
<gene>
    <name evidence="1" type="ORF">AUP44_01930</name>
</gene>
<dbReference type="GeneID" id="97241562"/>
<evidence type="ECO:0008006" key="3">
    <source>
        <dbReference type="Google" id="ProtNLM"/>
    </source>
</evidence>
<dbReference type="Proteomes" id="UP000075787">
    <property type="component" value="Unassembled WGS sequence"/>
</dbReference>
<reference evidence="1 2" key="1">
    <citation type="submission" date="2015-12" db="EMBL/GenBank/DDBJ databases">
        <title>Genome sequence of Tistrella mobilis MCCC 1A02139.</title>
        <authorList>
            <person name="Lu L."/>
            <person name="Lai Q."/>
            <person name="Shao Z."/>
            <person name="Qian P."/>
        </authorList>
    </citation>
    <scope>NUCLEOTIDE SEQUENCE [LARGE SCALE GENOMIC DNA]</scope>
    <source>
        <strain evidence="1 2">MCCC 1A02139</strain>
    </source>
</reference>
<evidence type="ECO:0000313" key="2">
    <source>
        <dbReference type="Proteomes" id="UP000075787"/>
    </source>
</evidence>
<organism evidence="1 2">
    <name type="scientific">Tistrella mobilis</name>
    <dbReference type="NCBI Taxonomy" id="171437"/>
    <lineage>
        <taxon>Bacteria</taxon>
        <taxon>Pseudomonadati</taxon>
        <taxon>Pseudomonadota</taxon>
        <taxon>Alphaproteobacteria</taxon>
        <taxon>Geminicoccales</taxon>
        <taxon>Geminicoccaceae</taxon>
        <taxon>Tistrella</taxon>
    </lineage>
</organism>
<dbReference type="RefSeq" id="WP_062761097.1">
    <property type="nucleotide sequence ID" value="NZ_CP121045.1"/>
</dbReference>
<protein>
    <recommendedName>
        <fullName evidence="3">Lipoprotein</fullName>
    </recommendedName>
</protein>
<sequence length="176" mass="17675">MDRIGTARPASARRLPLVAGTIALIAALAGCAGAGTTVENARRVGWATSQDVTMFLSGSPPVVVAAGTPDQARPLADAVGRAVGHTLPVATTRPDGPHILLRADTQPIVLNACDPVAVGRPAGTERLQLALCADTGDPLGAATVRATDPAALDQALGQAVILLKQPGDSGTRRGGN</sequence>
<comment type="caution">
    <text evidence="1">The sequence shown here is derived from an EMBL/GenBank/DDBJ whole genome shotgun (WGS) entry which is preliminary data.</text>
</comment>